<comment type="caution">
    <text evidence="2">The sequence shown here is derived from an EMBL/GenBank/DDBJ whole genome shotgun (WGS) entry which is preliminary data.</text>
</comment>
<dbReference type="Proteomes" id="UP001162131">
    <property type="component" value="Unassembled WGS sequence"/>
</dbReference>
<accession>A0AAU9IQ08</accession>
<evidence type="ECO:0000313" key="2">
    <source>
        <dbReference type="EMBL" id="CAG9315811.1"/>
    </source>
</evidence>
<dbReference type="EMBL" id="CAJZBQ010000014">
    <property type="protein sequence ID" value="CAG9315811.1"/>
    <property type="molecule type" value="Genomic_DNA"/>
</dbReference>
<gene>
    <name evidence="2" type="ORF">BSTOLATCC_MIC14558</name>
</gene>
<keyword evidence="3" id="KW-1185">Reference proteome</keyword>
<feature type="compositionally biased region" description="Acidic residues" evidence="1">
    <location>
        <begin position="187"/>
        <end position="203"/>
    </location>
</feature>
<organism evidence="2 3">
    <name type="scientific">Blepharisma stoltei</name>
    <dbReference type="NCBI Taxonomy" id="1481888"/>
    <lineage>
        <taxon>Eukaryota</taxon>
        <taxon>Sar</taxon>
        <taxon>Alveolata</taxon>
        <taxon>Ciliophora</taxon>
        <taxon>Postciliodesmatophora</taxon>
        <taxon>Heterotrichea</taxon>
        <taxon>Heterotrichida</taxon>
        <taxon>Blepharismidae</taxon>
        <taxon>Blepharisma</taxon>
    </lineage>
</organism>
<evidence type="ECO:0000313" key="3">
    <source>
        <dbReference type="Proteomes" id="UP001162131"/>
    </source>
</evidence>
<sequence length="216" mass="25280">MSDIILRVKRKRDEKPADIIEIESKKIKSESVDEMLSNLSLNPTRLVFKLQKDSFEKRAENFLKPNQAGTVLENIKTNYIANHRERAKLERLQKAINFRIDKTIEGEMMDGVVYCNGKAMKLLNPNPDEIYEDYEYDWYKIEEVGTENRSYQEGILYLNSDGESPQFSEESDSEDSNRENHPYHDYPEEEDESYGGESSEEEASDKSIEYEYELSD</sequence>
<dbReference type="AlphaFoldDB" id="A0AAU9IQ08"/>
<feature type="region of interest" description="Disordered" evidence="1">
    <location>
        <begin position="159"/>
        <end position="216"/>
    </location>
</feature>
<reference evidence="2" key="1">
    <citation type="submission" date="2021-09" db="EMBL/GenBank/DDBJ databases">
        <authorList>
            <consortium name="AG Swart"/>
            <person name="Singh M."/>
            <person name="Singh A."/>
            <person name="Seah K."/>
            <person name="Emmerich C."/>
        </authorList>
    </citation>
    <scope>NUCLEOTIDE SEQUENCE</scope>
    <source>
        <strain evidence="2">ATCC30299</strain>
    </source>
</reference>
<protein>
    <recommendedName>
        <fullName evidence="4">RNA polymerase II nuclear localization protein SLC7A6OS</fullName>
    </recommendedName>
</protein>
<dbReference type="InterPro" id="IPR040218">
    <property type="entry name" value="SLC7A6OS"/>
</dbReference>
<proteinExistence type="predicted"/>
<evidence type="ECO:0008006" key="4">
    <source>
        <dbReference type="Google" id="ProtNLM"/>
    </source>
</evidence>
<evidence type="ECO:0000256" key="1">
    <source>
        <dbReference type="SAM" id="MobiDB-lite"/>
    </source>
</evidence>
<dbReference type="PANTHER" id="PTHR31196">
    <property type="entry name" value="RNA POLYMERASE II NUCLEAR LOCALIZATION PROTEIN SLC7A6OS-RELATED"/>
    <property type="match status" value="1"/>
</dbReference>
<dbReference type="PANTHER" id="PTHR31196:SF2">
    <property type="entry name" value="RNA POLYMERASE II NUCLEAR LOCALIZATION PROTEIN SLC7A6OS-RELATED"/>
    <property type="match status" value="1"/>
</dbReference>
<feature type="compositionally biased region" description="Basic and acidic residues" evidence="1">
    <location>
        <begin position="175"/>
        <end position="186"/>
    </location>
</feature>
<name>A0AAU9IQ08_9CILI</name>